<dbReference type="Pfam" id="PF25794">
    <property type="entry name" value="SACS"/>
    <property type="match status" value="1"/>
</dbReference>
<dbReference type="InterPro" id="IPR052957">
    <property type="entry name" value="Auxin_embryo_med"/>
</dbReference>
<dbReference type="SUPFAM" id="SSF55874">
    <property type="entry name" value="ATPase domain of HSP90 chaperone/DNA topoisomerase II/histidine kinase"/>
    <property type="match status" value="1"/>
</dbReference>
<dbReference type="PANTHER" id="PTHR32387:SF0">
    <property type="entry name" value="PROTEIN NO VEIN"/>
    <property type="match status" value="1"/>
</dbReference>
<name>A0A6A4I975_9AGAR</name>
<evidence type="ECO:0000313" key="3">
    <source>
        <dbReference type="Proteomes" id="UP000799118"/>
    </source>
</evidence>
<dbReference type="InterPro" id="IPR058210">
    <property type="entry name" value="SACS/Nov_dom"/>
</dbReference>
<dbReference type="InterPro" id="IPR036890">
    <property type="entry name" value="HATPase_C_sf"/>
</dbReference>
<protein>
    <recommendedName>
        <fullName evidence="1">Sacsin/Nov domain-containing protein</fullName>
    </recommendedName>
</protein>
<evidence type="ECO:0000313" key="2">
    <source>
        <dbReference type="EMBL" id="KAE9405868.1"/>
    </source>
</evidence>
<keyword evidence="3" id="KW-1185">Reference proteome</keyword>
<feature type="domain" description="Sacsin/Nov" evidence="1">
    <location>
        <begin position="50"/>
        <end position="138"/>
    </location>
</feature>
<sequence length="1475" mass="166551">MEVINQIRRERGIGLDIAPDSDYGRAMAFYQRTTHTSSEELADRIYTKAAHFVLEFVQNADDNIYYPSVTSELTMDFDEDSGMLVVSTNEQGFKEEDVRSICDLGESTKKGSEDSIGEKGLGFKSVFKVASSVYICSKEFRFKLERANMLIPEWDETYAARPGYTVFHIPIADFNDRALVTEELRALQPTILLFLRKLRRLNITINGSSRAFAREDNGDFIHLLSGDQKSQSYLIERKEIATTPDPKLRPQAHTSAIVLAFPVGGERDLSPLLPAENQNVHAFLPLRKCGFSFIIQADFIATTNREDIQENLQWNVTLRDAIAGVFVGAIQKMLGPQSKRPNFRYTWLAYLATFNPPSFFIPIFTRILNLLSSRDIIEGTHFQLQRASRTLMIGRFEHQSHPFMEQRFLPNSLSYMTKKYNSVLFAQELKSLGVQTMTDDHLLHALEAMISKGEYKVQPKIWQDAAANFLIEGSVPWSDMRHLAIVPVVDGTWVALRQCSDLFFDSADGVHIPANVVRHIKRIPLTSARHRLFAQFGAKSAEPCHIAEEIYSLHAKNLVSAYPLLEHAKYLFTWRSSISTQPKGKLRVYDQAGRSRMSTSIYMDNPSSLNPVRLSFFLGEFAEFLHDDYLSAFAGSYYSEREWFLWLQEAGIAIQPRLSSRKTLSDELSSFVRLASSSRESSRDVLMMLQRYWSVFKSSPAVLKQLRGCQFMCRDSSLHPLQETFLDRSLLHGLNHISLPFLSVADPDSYSWNFLVDLGVSLRKDGAFWLKVLQRLQVNNVHITIPEVTKIYKELNRLSIDNEDLQFAFRASPLILVPGEHAALRWISVEDCTWRGPEFMRTKCSLKAIYPGLESFFTEVVNVCQQPDPRILITEMKRAIEEAPAQIELVTEIALEISDQIQEFAGAGSPSWVSDLVQLEMFPVRMPGESLLTLRHASDSFYIPDRLGHFSEVFSQKVPLLCQEWASSKFQPLFSAPPFKDRLKYLNDAISTAFDFGDTQCMPDTSATERYHGRMKYILAECLQRWGRFTFNHSKQHLVNMLQNLTVYRAQQIVARHSIDGQEAPPSTSQLVVLSGESDSSLRFIQDGAQAGFTVIVSAECSVEKEDELFSKELAPRLSLEFRALYGLMTQPLHILEEDLDIEALSHALDRASSDTWARSSPQDDNLAIIRPARKQSPRTSFPPNTHDADINQVSKLTVDRQRKAEKEAFEVLLQSVSLAGTKSDTAALLNGANTYDLPFVFGQMTLDKSSDVTSLVSREAPSSDLVVIPPRDASDYESAVDSPSSRQNIVPSGLSFIDSGVILRASSPPSQYEQENGIAGEVFALHMLKSLLPGFTNDCWKSEFRNFLNLDPCVPGVADFEYADKEGTLTTILFGKARFSQWSEAKSELPTYHIEVKTTSSGMHTPFHVKSAQLDKAASMRIRSASEVQPEIYVILRIADIRSTPSYRFLPDPHRLLYDGACTVVSDVQVVINV</sequence>
<evidence type="ECO:0000259" key="1">
    <source>
        <dbReference type="Pfam" id="PF25794"/>
    </source>
</evidence>
<organism evidence="2 3">
    <name type="scientific">Gymnopus androsaceus JB14</name>
    <dbReference type="NCBI Taxonomy" id="1447944"/>
    <lineage>
        <taxon>Eukaryota</taxon>
        <taxon>Fungi</taxon>
        <taxon>Dikarya</taxon>
        <taxon>Basidiomycota</taxon>
        <taxon>Agaricomycotina</taxon>
        <taxon>Agaricomycetes</taxon>
        <taxon>Agaricomycetidae</taxon>
        <taxon>Agaricales</taxon>
        <taxon>Marasmiineae</taxon>
        <taxon>Omphalotaceae</taxon>
        <taxon>Gymnopus</taxon>
    </lineage>
</organism>
<dbReference type="NCBIfam" id="NF047352">
    <property type="entry name" value="P_loop_sacsin"/>
    <property type="match status" value="1"/>
</dbReference>
<accession>A0A6A4I975</accession>
<dbReference type="Gene3D" id="3.30.565.10">
    <property type="entry name" value="Histidine kinase-like ATPase, C-terminal domain"/>
    <property type="match status" value="1"/>
</dbReference>
<proteinExistence type="predicted"/>
<dbReference type="EMBL" id="ML769406">
    <property type="protein sequence ID" value="KAE9405868.1"/>
    <property type="molecule type" value="Genomic_DNA"/>
</dbReference>
<dbReference type="OrthoDB" id="1262810at2759"/>
<reference evidence="2" key="1">
    <citation type="journal article" date="2019" name="Environ. Microbiol.">
        <title>Fungal ecological strategies reflected in gene transcription - a case study of two litter decomposers.</title>
        <authorList>
            <person name="Barbi F."/>
            <person name="Kohler A."/>
            <person name="Barry K."/>
            <person name="Baskaran P."/>
            <person name="Daum C."/>
            <person name="Fauchery L."/>
            <person name="Ihrmark K."/>
            <person name="Kuo A."/>
            <person name="LaButti K."/>
            <person name="Lipzen A."/>
            <person name="Morin E."/>
            <person name="Grigoriev I.V."/>
            <person name="Henrissat B."/>
            <person name="Lindahl B."/>
            <person name="Martin F."/>
        </authorList>
    </citation>
    <scope>NUCLEOTIDE SEQUENCE</scope>
    <source>
        <strain evidence="2">JB14</strain>
    </source>
</reference>
<dbReference type="PANTHER" id="PTHR32387">
    <property type="entry name" value="WU:FJ29H11"/>
    <property type="match status" value="1"/>
</dbReference>
<dbReference type="Proteomes" id="UP000799118">
    <property type="component" value="Unassembled WGS sequence"/>
</dbReference>
<gene>
    <name evidence="2" type="ORF">BT96DRAFT_972297</name>
</gene>